<dbReference type="InterPro" id="IPR023210">
    <property type="entry name" value="NADP_OxRdtase_dom"/>
</dbReference>
<feature type="binding site" evidence="2">
    <location>
        <position position="94"/>
    </location>
    <ligand>
        <name>substrate</name>
    </ligand>
</feature>
<dbReference type="InterPro" id="IPR020471">
    <property type="entry name" value="AKR"/>
</dbReference>
<comment type="caution">
    <text evidence="5">The sequence shown here is derived from an EMBL/GenBank/DDBJ whole genome shotgun (WGS) entry which is preliminary data.</text>
</comment>
<feature type="site" description="Lowers pKa of active site Tyr" evidence="3">
    <location>
        <position position="61"/>
    </location>
</feature>
<dbReference type="AlphaFoldDB" id="A0AAV7XAA9"/>
<dbReference type="PANTHER" id="PTHR11732">
    <property type="entry name" value="ALDO/KETO REDUCTASE"/>
    <property type="match status" value="1"/>
</dbReference>
<evidence type="ECO:0000256" key="1">
    <source>
        <dbReference type="PIRSR" id="PIRSR000097-1"/>
    </source>
</evidence>
<feature type="domain" description="NADP-dependent oxidoreductase" evidence="4">
    <location>
        <begin position="5"/>
        <end position="262"/>
    </location>
</feature>
<evidence type="ECO:0000256" key="2">
    <source>
        <dbReference type="PIRSR" id="PIRSR000097-2"/>
    </source>
</evidence>
<dbReference type="SUPFAM" id="SSF51430">
    <property type="entry name" value="NAD(P)-linked oxidoreductase"/>
    <property type="match status" value="1"/>
</dbReference>
<dbReference type="PROSITE" id="PS00798">
    <property type="entry name" value="ALDOKETO_REDUCTASE_1"/>
    <property type="match status" value="1"/>
</dbReference>
<keyword evidence="6" id="KW-1185">Reference proteome</keyword>
<evidence type="ECO:0000259" key="4">
    <source>
        <dbReference type="Pfam" id="PF00248"/>
    </source>
</evidence>
<dbReference type="EMBL" id="JAPTSV010000014">
    <property type="protein sequence ID" value="KAJ1520425.1"/>
    <property type="molecule type" value="Genomic_DNA"/>
</dbReference>
<dbReference type="InterPro" id="IPR018170">
    <property type="entry name" value="Aldo/ket_reductase_CS"/>
</dbReference>
<dbReference type="PROSITE" id="PS00062">
    <property type="entry name" value="ALDOKETO_REDUCTASE_2"/>
    <property type="match status" value="1"/>
</dbReference>
<dbReference type="InterPro" id="IPR036812">
    <property type="entry name" value="NAD(P)_OxRdtase_dom_sf"/>
</dbReference>
<evidence type="ECO:0000313" key="6">
    <source>
        <dbReference type="Proteomes" id="UP001075354"/>
    </source>
</evidence>
<dbReference type="PROSITE" id="PS00063">
    <property type="entry name" value="ALDOKETO_REDUCTASE_3"/>
    <property type="match status" value="1"/>
</dbReference>
<feature type="active site" description="Proton donor" evidence="1">
    <location>
        <position position="32"/>
    </location>
</feature>
<dbReference type="Gene3D" id="3.20.20.100">
    <property type="entry name" value="NADP-dependent oxidoreductase domain"/>
    <property type="match status" value="1"/>
</dbReference>
<dbReference type="GO" id="GO:0016491">
    <property type="term" value="F:oxidoreductase activity"/>
    <property type="evidence" value="ECO:0007669"/>
    <property type="project" value="InterPro"/>
</dbReference>
<dbReference type="Pfam" id="PF00248">
    <property type="entry name" value="Aldo_ket_red"/>
    <property type="match status" value="1"/>
</dbReference>
<evidence type="ECO:0000313" key="5">
    <source>
        <dbReference type="EMBL" id="KAJ1520425.1"/>
    </source>
</evidence>
<sequence length="263" mass="29316">MSFQSNQEQELETALDAALEAGYRHIDTATRYGNEHVIGRVLKRWLQEGKVQREDLFITTKLPLWSMRPADVPGALNESLSKLQLGYVDLYLVHMPFALVRNGLDADGHVKPGSVDKTTDHVAIWKALETEHQAGRARNLGVSNFNETQIARILNNSVIKPAVLQVELHLYHQQKPLVAFCEQNNITVTAYSPLGSPGSKWNSKYSGKELPDLLGVPTVKEIAARYNKTAAQVLLSHTARKGIVIIPKSTKPHRIRENIDVSS</sequence>
<protein>
    <recommendedName>
        <fullName evidence="4">NADP-dependent oxidoreductase domain-containing protein</fullName>
    </recommendedName>
</protein>
<dbReference type="Proteomes" id="UP001075354">
    <property type="component" value="Chromosome 14"/>
</dbReference>
<reference evidence="5" key="1">
    <citation type="submission" date="2022-12" db="EMBL/GenBank/DDBJ databases">
        <title>Chromosome-level genome assembly of the bean flower thrips Megalurothrips usitatus.</title>
        <authorList>
            <person name="Ma L."/>
            <person name="Liu Q."/>
            <person name="Li H."/>
            <person name="Cai W."/>
        </authorList>
    </citation>
    <scope>NUCLEOTIDE SEQUENCE</scope>
    <source>
        <strain evidence="5">Cailab_2022a</strain>
    </source>
</reference>
<name>A0AAV7XAA9_9NEOP</name>
<dbReference type="PIRSF" id="PIRSF000097">
    <property type="entry name" value="AKR"/>
    <property type="match status" value="1"/>
</dbReference>
<organism evidence="5 6">
    <name type="scientific">Megalurothrips usitatus</name>
    <name type="common">bean blossom thrips</name>
    <dbReference type="NCBI Taxonomy" id="439358"/>
    <lineage>
        <taxon>Eukaryota</taxon>
        <taxon>Metazoa</taxon>
        <taxon>Ecdysozoa</taxon>
        <taxon>Arthropoda</taxon>
        <taxon>Hexapoda</taxon>
        <taxon>Insecta</taxon>
        <taxon>Pterygota</taxon>
        <taxon>Neoptera</taxon>
        <taxon>Paraneoptera</taxon>
        <taxon>Thysanoptera</taxon>
        <taxon>Terebrantia</taxon>
        <taxon>Thripoidea</taxon>
        <taxon>Thripidae</taxon>
        <taxon>Megalurothrips</taxon>
    </lineage>
</organism>
<evidence type="ECO:0000256" key="3">
    <source>
        <dbReference type="PIRSR" id="PIRSR000097-3"/>
    </source>
</evidence>
<gene>
    <name evidence="5" type="ORF">ONE63_003557</name>
</gene>
<proteinExistence type="predicted"/>
<dbReference type="PRINTS" id="PR00069">
    <property type="entry name" value="ALDKETRDTASE"/>
</dbReference>
<accession>A0AAV7XAA9</accession>